<reference evidence="2" key="1">
    <citation type="journal article" date="2020" name="Genome Biol.">
        <title>Gamete binning: chromosome-level and haplotype-resolved genome assembly enabled by high-throughput single-cell sequencing of gamete genomes.</title>
        <authorList>
            <person name="Campoy J.A."/>
            <person name="Sun H."/>
            <person name="Goel M."/>
            <person name="Jiao W.-B."/>
            <person name="Folz-Donahue K."/>
            <person name="Wang N."/>
            <person name="Rubio M."/>
            <person name="Liu C."/>
            <person name="Kukat C."/>
            <person name="Ruiz D."/>
            <person name="Huettel B."/>
            <person name="Schneeberger K."/>
        </authorList>
    </citation>
    <scope>NUCLEOTIDE SEQUENCE [LARGE SCALE GENOMIC DNA]</scope>
    <source>
        <strain evidence="2">cv. Rojo Pasion</strain>
    </source>
</reference>
<keyword evidence="2" id="KW-1185">Reference proteome</keyword>
<organism evidence="1 2">
    <name type="scientific">Prunus armeniaca</name>
    <name type="common">Apricot</name>
    <name type="synonym">Armeniaca vulgaris</name>
    <dbReference type="NCBI Taxonomy" id="36596"/>
    <lineage>
        <taxon>Eukaryota</taxon>
        <taxon>Viridiplantae</taxon>
        <taxon>Streptophyta</taxon>
        <taxon>Embryophyta</taxon>
        <taxon>Tracheophyta</taxon>
        <taxon>Spermatophyta</taxon>
        <taxon>Magnoliopsida</taxon>
        <taxon>eudicotyledons</taxon>
        <taxon>Gunneridae</taxon>
        <taxon>Pentapetalae</taxon>
        <taxon>rosids</taxon>
        <taxon>fabids</taxon>
        <taxon>Rosales</taxon>
        <taxon>Rosaceae</taxon>
        <taxon>Amygdaloideae</taxon>
        <taxon>Amygdaleae</taxon>
        <taxon>Prunus</taxon>
    </lineage>
</organism>
<name>A0A6J5XW90_PRUAR</name>
<evidence type="ECO:0000313" key="2">
    <source>
        <dbReference type="Proteomes" id="UP000507245"/>
    </source>
</evidence>
<accession>A0A6J5XW90</accession>
<dbReference type="EMBL" id="CAEKKB010000007">
    <property type="protein sequence ID" value="CAB4316557.1"/>
    <property type="molecule type" value="Genomic_DNA"/>
</dbReference>
<dbReference type="Proteomes" id="UP000507245">
    <property type="component" value="Unassembled WGS sequence"/>
</dbReference>
<dbReference type="PANTHER" id="PTHR33223:SF10">
    <property type="entry name" value="AMINOTRANSFERASE-LIKE PLANT MOBILE DOMAIN-CONTAINING PROTEIN"/>
    <property type="match status" value="1"/>
</dbReference>
<protein>
    <recommendedName>
        <fullName evidence="3">Retrotransposon gag domain-containing protein</fullName>
    </recommendedName>
</protein>
<gene>
    <name evidence="1" type="ORF">ORAREDHAP_LOCUS42370</name>
</gene>
<sequence length="139" mass="16422">MKRMQDEMDRKLEVRLTALEREKGLDLAMTTDTLPFTRDILEFKLSKYFKQPRMRLYDGIIDPVDFLNNFGYWMNVKDAGDAMKCRAFPLLLEGSAKDWFKSLKPDSISSFNLLKQSFVNQFLFASKKWYPPNYLISIK</sequence>
<evidence type="ECO:0000313" key="1">
    <source>
        <dbReference type="EMBL" id="CAB4316557.1"/>
    </source>
</evidence>
<dbReference type="OrthoDB" id="1934512at2759"/>
<evidence type="ECO:0008006" key="3">
    <source>
        <dbReference type="Google" id="ProtNLM"/>
    </source>
</evidence>
<dbReference type="AlphaFoldDB" id="A0A6J5XW90"/>
<proteinExistence type="predicted"/>
<dbReference type="PANTHER" id="PTHR33223">
    <property type="entry name" value="CCHC-TYPE DOMAIN-CONTAINING PROTEIN"/>
    <property type="match status" value="1"/>
</dbReference>